<sequence length="1114" mass="125971">MNILLICQCDKRALVETRRILDQFAERRGERTWQTPITQAGLDTLRRLLKKSARRNTAVACHWIRGLDHSELLWIVGDASRFNEQGAVPTNITRRNVLRKGDENDWHSAEDITLLAQMAALLHDLGKSSIAFQKRLCTNVREKNLYRHEWVSLRLFLAFVGSDTDEAWLKRLAAPTEQDDAHWLEQGRYLRDGLDAHAPPPFQNLPPLAAAIAWLVVTHHRLPVLPCEDGGWFGKKSLSFDVKRLPNILEGVTHEWNELKSPAAPEAIKPYWQFEHGLPVTLPKWRNQAAKLATRLQALNSKAGKGDWLNNPYVMHVARMSLMLADHHYSSLKADSQQRVKGDAQCQLYANTEDGKLKQTLDEHLLGVARFTSTIVHGLPGFELYLPRLARHKGLRKRSGSERFQWQDKATDAATSLRARSFEHGAFIVNMASTGCGKTLANARIMNALADPQSGFRCTFALGLRTLTLQTGASYRQDLHLRDDELAVHVGGSASRKLFEFHQEQAEQTGSSSVQDLIEEDSHVLYEGQLANHGLLSKAMDNPQIRSLLSAPMLVCTIDHLMPATEAQRAGRQIAPMLRMMSSDLVLDELDDFDIADLPALTRLMHWAGMLGTRVLLSSATLPPALVDGMFQAYRAGRLHYRRNRGAHDQQAYPPSEVACLWVDEFTAHATTCTDPQHFMSEHEAFVNRRVEALGKEEPRRCGELIALNITARKPEAIRAGFASHVRSAMLEAHARHAETCPQSGKRVSFGLVRMANIEPLFDVALALFQAGATEDHRIHLCVYHSRFPLLLRSAIEAQLDASLNRRKPDAVYALPEIRQAIDQSSEQNHLFVVLGSPVTEVGRDHDYDWAVVEPSSMRSLIQLAGRIQRHRNKPCTSPNVLIFDTNLKHFEQPQDAAFVRPGFESINNKVAHPFRLTTHRLGKLLQENEYRPLTARPRIQPRPARDWQAKTSLVDLEHSRLAAQMLPKDHSQAFNLDAACVWQYPQASLTWVLPQQQPFREQTTPETELVFLPDEDEEQLLLNRIHEEAKRGKPAIHTLAQSDLTLIDLDSQLGPRITPWGRHDLMELLVQQTEVQDLSLRKCAEKFTSVSVHESKFGWRYHPVLGFGKSRNE</sequence>
<reference evidence="10 11" key="1">
    <citation type="submission" date="2018-08" db="EMBL/GenBank/DDBJ databases">
        <title>Recombination of ecologically and evolutionarily significant loci maintains genetic cohesion in the Pseudomonas syringae species complex.</title>
        <authorList>
            <person name="Dillon M."/>
            <person name="Thakur S."/>
            <person name="Almeida R.N.D."/>
            <person name="Weir B.S."/>
            <person name="Guttman D.S."/>
        </authorList>
    </citation>
    <scope>NUCLEOTIDE SEQUENCE [LARGE SCALE GENOMIC DNA]</scope>
    <source>
        <strain evidence="10 11">ICMP 3353</strain>
    </source>
</reference>
<dbReference type="InterPro" id="IPR013395">
    <property type="entry name" value="CRISPR-assoc_Cas3_yers"/>
</dbReference>
<dbReference type="Gene3D" id="3.40.50.300">
    <property type="entry name" value="P-loop containing nucleotide triphosphate hydrolases"/>
    <property type="match status" value="1"/>
</dbReference>
<comment type="caution">
    <text evidence="10">The sequence shown here is derived from an EMBL/GenBank/DDBJ whole genome shotgun (WGS) entry which is preliminary data.</text>
</comment>
<name>A0A3M4LMS4_PSECI</name>
<evidence type="ECO:0000256" key="2">
    <source>
        <dbReference type="ARBA" id="ARBA00009046"/>
    </source>
</evidence>
<dbReference type="GO" id="GO:0005524">
    <property type="term" value="F:ATP binding"/>
    <property type="evidence" value="ECO:0007669"/>
    <property type="project" value="UniProtKB-KW"/>
</dbReference>
<keyword evidence="8" id="KW-0051">Antiviral defense</keyword>
<organism evidence="10 11">
    <name type="scientific">Pseudomonas cichorii</name>
    <dbReference type="NCBI Taxonomy" id="36746"/>
    <lineage>
        <taxon>Bacteria</taxon>
        <taxon>Pseudomonadati</taxon>
        <taxon>Pseudomonadota</taxon>
        <taxon>Gammaproteobacteria</taxon>
        <taxon>Pseudomonadales</taxon>
        <taxon>Pseudomonadaceae</taxon>
        <taxon>Pseudomonas</taxon>
    </lineage>
</organism>
<dbReference type="EMBL" id="RBRE01000076">
    <property type="protein sequence ID" value="RMQ42799.1"/>
    <property type="molecule type" value="Genomic_DNA"/>
</dbReference>
<dbReference type="RefSeq" id="WP_122317473.1">
    <property type="nucleotide sequence ID" value="NZ_RBRE01000076.1"/>
</dbReference>
<evidence type="ECO:0000256" key="4">
    <source>
        <dbReference type="ARBA" id="ARBA00022741"/>
    </source>
</evidence>
<evidence type="ECO:0000256" key="3">
    <source>
        <dbReference type="ARBA" id="ARBA00022723"/>
    </source>
</evidence>
<dbReference type="Pfam" id="PF21802">
    <property type="entry name" value="Cas3-like_C"/>
    <property type="match status" value="1"/>
</dbReference>
<dbReference type="InterPro" id="IPR048823">
    <property type="entry name" value="Cas3_I-F_Cas2"/>
</dbReference>
<evidence type="ECO:0000256" key="8">
    <source>
        <dbReference type="ARBA" id="ARBA00023118"/>
    </source>
</evidence>
<dbReference type="SUPFAM" id="SSF52540">
    <property type="entry name" value="P-loop containing nucleoside triphosphate hydrolases"/>
    <property type="match status" value="1"/>
</dbReference>
<dbReference type="InterPro" id="IPR054712">
    <property type="entry name" value="Cas3-like_dom"/>
</dbReference>
<dbReference type="NCBIfam" id="TIGR02562">
    <property type="entry name" value="cas3_yersinia"/>
    <property type="match status" value="1"/>
</dbReference>
<dbReference type="InterPro" id="IPR006483">
    <property type="entry name" value="CRISPR-assoc_Cas3_HD"/>
</dbReference>
<keyword evidence="6" id="KW-0347">Helicase</keyword>
<dbReference type="GO" id="GO:0051607">
    <property type="term" value="P:defense response to virus"/>
    <property type="evidence" value="ECO:0007669"/>
    <property type="project" value="UniProtKB-KW"/>
</dbReference>
<evidence type="ECO:0000256" key="5">
    <source>
        <dbReference type="ARBA" id="ARBA00022801"/>
    </source>
</evidence>
<dbReference type="Pfam" id="PF22590">
    <property type="entry name" value="Cas3-like_C_2"/>
    <property type="match status" value="1"/>
</dbReference>
<comment type="similarity">
    <text evidence="1">In the N-terminal section; belongs to the CRISPR-associated nuclease Cas3-HD family.</text>
</comment>
<dbReference type="Proteomes" id="UP000277236">
    <property type="component" value="Unassembled WGS sequence"/>
</dbReference>
<protein>
    <recommendedName>
        <fullName evidence="9">HD Cas3-type domain-containing protein</fullName>
    </recommendedName>
</protein>
<gene>
    <name evidence="10" type="ORF">ALQ04_02293</name>
</gene>
<dbReference type="PROSITE" id="PS51643">
    <property type="entry name" value="HD_CAS3"/>
    <property type="match status" value="1"/>
</dbReference>
<evidence type="ECO:0000256" key="6">
    <source>
        <dbReference type="ARBA" id="ARBA00022806"/>
    </source>
</evidence>
<dbReference type="Pfam" id="PF21384">
    <property type="entry name" value="Cas3_I-F_Cas2"/>
    <property type="match status" value="1"/>
</dbReference>
<accession>A0A3M4LMS4</accession>
<dbReference type="OrthoDB" id="220028at2"/>
<dbReference type="InterPro" id="IPR027417">
    <property type="entry name" value="P-loop_NTPase"/>
</dbReference>
<keyword evidence="5" id="KW-0378">Hydrolase</keyword>
<keyword evidence="3" id="KW-0479">Metal-binding</keyword>
<evidence type="ECO:0000313" key="10">
    <source>
        <dbReference type="EMBL" id="RMQ42799.1"/>
    </source>
</evidence>
<evidence type="ECO:0000313" key="11">
    <source>
        <dbReference type="Proteomes" id="UP000277236"/>
    </source>
</evidence>
<evidence type="ECO:0000256" key="1">
    <source>
        <dbReference type="ARBA" id="ARBA00006847"/>
    </source>
</evidence>
<dbReference type="GO" id="GO:0004386">
    <property type="term" value="F:helicase activity"/>
    <property type="evidence" value="ECO:0007669"/>
    <property type="project" value="UniProtKB-KW"/>
</dbReference>
<evidence type="ECO:0000259" key="9">
    <source>
        <dbReference type="PROSITE" id="PS51643"/>
    </source>
</evidence>
<keyword evidence="4" id="KW-0547">Nucleotide-binding</keyword>
<feature type="domain" description="HD Cas3-type" evidence="9">
    <location>
        <begin position="102"/>
        <end position="329"/>
    </location>
</feature>
<keyword evidence="7" id="KW-0067">ATP-binding</keyword>
<dbReference type="GO" id="GO:0016787">
    <property type="term" value="F:hydrolase activity"/>
    <property type="evidence" value="ECO:0007669"/>
    <property type="project" value="UniProtKB-KW"/>
</dbReference>
<dbReference type="Gene3D" id="1.10.3210.30">
    <property type="match status" value="1"/>
</dbReference>
<proteinExistence type="inferred from homology"/>
<comment type="similarity">
    <text evidence="2">In the central section; belongs to the CRISPR-associated helicase Cas3 family.</text>
</comment>
<dbReference type="InterPro" id="IPR048824">
    <property type="entry name" value="Cas3-like_C"/>
</dbReference>
<dbReference type="AlphaFoldDB" id="A0A3M4LMS4"/>
<evidence type="ECO:0000256" key="7">
    <source>
        <dbReference type="ARBA" id="ARBA00022840"/>
    </source>
</evidence>
<dbReference type="GO" id="GO:0046872">
    <property type="term" value="F:metal ion binding"/>
    <property type="evidence" value="ECO:0007669"/>
    <property type="project" value="UniProtKB-KW"/>
</dbReference>
<dbReference type="InterPro" id="IPR038257">
    <property type="entry name" value="CRISPR-assoc_Cas3_HD_sf"/>
</dbReference>